<dbReference type="SMART" id="SM00342">
    <property type="entry name" value="HTH_ARAC"/>
    <property type="match status" value="1"/>
</dbReference>
<dbReference type="InterPro" id="IPR029062">
    <property type="entry name" value="Class_I_gatase-like"/>
</dbReference>
<dbReference type="SUPFAM" id="SSF52317">
    <property type="entry name" value="Class I glutamine amidotransferase-like"/>
    <property type="match status" value="1"/>
</dbReference>
<evidence type="ECO:0000256" key="1">
    <source>
        <dbReference type="ARBA" id="ARBA00023015"/>
    </source>
</evidence>
<feature type="domain" description="HTH araC/xylS-type" evidence="3">
    <location>
        <begin position="220"/>
        <end position="318"/>
    </location>
</feature>
<proteinExistence type="predicted"/>
<accession>A0A022PK76</accession>
<dbReference type="InterPro" id="IPR018060">
    <property type="entry name" value="HTH_AraC"/>
</dbReference>
<dbReference type="Gene3D" id="3.40.50.880">
    <property type="match status" value="1"/>
</dbReference>
<dbReference type="Pfam" id="PF01965">
    <property type="entry name" value="DJ-1_PfpI"/>
    <property type="match status" value="1"/>
</dbReference>
<dbReference type="RefSeq" id="WP_036777593.1">
    <property type="nucleotide sequence ID" value="NZ_CAWLTM010000098.1"/>
</dbReference>
<dbReference type="PANTHER" id="PTHR43130:SF3">
    <property type="entry name" value="HTH-TYPE TRANSCRIPTIONAL REGULATOR RV1931C"/>
    <property type="match status" value="1"/>
</dbReference>
<dbReference type="InterPro" id="IPR052158">
    <property type="entry name" value="INH-QAR"/>
</dbReference>
<gene>
    <name evidence="4" type="ORF">BA1DRAFT_01544</name>
</gene>
<reference evidence="4 5" key="1">
    <citation type="submission" date="2014-03" db="EMBL/GenBank/DDBJ databases">
        <title>Draft Genome of Photorhabdus luminescens BA1, an Egyptian Isolate.</title>
        <authorList>
            <person name="Ghazal S."/>
            <person name="Hurst S.G.IV."/>
            <person name="Morris K."/>
            <person name="Thomas K."/>
            <person name="Tisa L.S."/>
        </authorList>
    </citation>
    <scope>NUCLEOTIDE SEQUENCE [LARGE SCALE GENOMIC DNA]</scope>
    <source>
        <strain evidence="4 5">BA1</strain>
    </source>
</reference>
<name>A0A022PK76_9GAMM</name>
<organism evidence="4 5">
    <name type="scientific">Photorhabdus aegyptia</name>
    <dbReference type="NCBI Taxonomy" id="2805098"/>
    <lineage>
        <taxon>Bacteria</taxon>
        <taxon>Pseudomonadati</taxon>
        <taxon>Pseudomonadota</taxon>
        <taxon>Gammaproteobacteria</taxon>
        <taxon>Enterobacterales</taxon>
        <taxon>Morganellaceae</taxon>
        <taxon>Photorhabdus</taxon>
    </lineage>
</organism>
<dbReference type="AlphaFoldDB" id="A0A022PK76"/>
<dbReference type="CDD" id="cd03137">
    <property type="entry name" value="GATase1_AraC_1"/>
    <property type="match status" value="1"/>
</dbReference>
<evidence type="ECO:0000256" key="2">
    <source>
        <dbReference type="ARBA" id="ARBA00023163"/>
    </source>
</evidence>
<dbReference type="EMBL" id="JFGV01000017">
    <property type="protein sequence ID" value="EYU15919.1"/>
    <property type="molecule type" value="Genomic_DNA"/>
</dbReference>
<dbReference type="InterPro" id="IPR009057">
    <property type="entry name" value="Homeodomain-like_sf"/>
</dbReference>
<evidence type="ECO:0000313" key="5">
    <source>
        <dbReference type="Proteomes" id="UP000023464"/>
    </source>
</evidence>
<dbReference type="PATRIC" id="fig|1393736.3.peg.1559"/>
<protein>
    <submittedName>
        <fullName evidence="4">Transcriptional regulator</fullName>
    </submittedName>
</protein>
<sequence>MDIKTLYFLIFPNVNLLDLSGPLQVFTTANELAEKAGHRRPYAIKVVACESGQVMTQAGITVQAEPLPKLDSPADTLIVAGGIGVESAANHPPLRNWLKGHALQARRIVSVCSGAFILAACGLLDGRRVVTHWSSCAELARRYSKLRVECDPIFIQDGPVWTSAGVTAGIDLALALLEEDFGHKLALDVARELVMFLKRPGGQEQFSAPLALQSSTSKFADLHAWMTNNLAGDLSVAALAARANMSERSFVRHYSQHAGITPAKAVERFRLEAARQLLVESTLSLKCIASRCGFGCEDTLRRSFFRAYGSTPQDYRKHFKTTF</sequence>
<keyword evidence="2" id="KW-0804">Transcription</keyword>
<comment type="caution">
    <text evidence="4">The sequence shown here is derived from an EMBL/GenBank/DDBJ whole genome shotgun (WGS) entry which is preliminary data.</text>
</comment>
<evidence type="ECO:0000313" key="4">
    <source>
        <dbReference type="EMBL" id="EYU15919.1"/>
    </source>
</evidence>
<dbReference type="SUPFAM" id="SSF46689">
    <property type="entry name" value="Homeodomain-like"/>
    <property type="match status" value="2"/>
</dbReference>
<dbReference type="PANTHER" id="PTHR43130">
    <property type="entry name" value="ARAC-FAMILY TRANSCRIPTIONAL REGULATOR"/>
    <property type="match status" value="1"/>
</dbReference>
<keyword evidence="1" id="KW-0805">Transcription regulation</keyword>
<dbReference type="PROSITE" id="PS01124">
    <property type="entry name" value="HTH_ARAC_FAMILY_2"/>
    <property type="match status" value="1"/>
</dbReference>
<dbReference type="Proteomes" id="UP000023464">
    <property type="component" value="Unassembled WGS sequence"/>
</dbReference>
<dbReference type="Gene3D" id="1.10.10.60">
    <property type="entry name" value="Homeodomain-like"/>
    <property type="match status" value="1"/>
</dbReference>
<dbReference type="GO" id="GO:0003700">
    <property type="term" value="F:DNA-binding transcription factor activity"/>
    <property type="evidence" value="ECO:0007669"/>
    <property type="project" value="InterPro"/>
</dbReference>
<dbReference type="InterPro" id="IPR002818">
    <property type="entry name" value="DJ-1/PfpI"/>
</dbReference>
<dbReference type="Pfam" id="PF12833">
    <property type="entry name" value="HTH_18"/>
    <property type="match status" value="1"/>
</dbReference>
<dbReference type="GO" id="GO:0043565">
    <property type="term" value="F:sequence-specific DNA binding"/>
    <property type="evidence" value="ECO:0007669"/>
    <property type="project" value="InterPro"/>
</dbReference>
<keyword evidence="5" id="KW-1185">Reference proteome</keyword>
<evidence type="ECO:0000259" key="3">
    <source>
        <dbReference type="PROSITE" id="PS01124"/>
    </source>
</evidence>